<dbReference type="InterPro" id="IPR050832">
    <property type="entry name" value="Bact_Acetyltransf"/>
</dbReference>
<dbReference type="InterPro" id="IPR016181">
    <property type="entry name" value="Acyl_CoA_acyltransferase"/>
</dbReference>
<protein>
    <submittedName>
        <fullName evidence="4">Ribosomal protein S18 acetylase RimI-like enzyme</fullName>
    </submittedName>
</protein>
<feature type="domain" description="N-acetyltransferase" evidence="3">
    <location>
        <begin position="14"/>
        <end position="181"/>
    </location>
</feature>
<dbReference type="InterPro" id="IPR000182">
    <property type="entry name" value="GNAT_dom"/>
</dbReference>
<comment type="caution">
    <text evidence="4">The sequence shown here is derived from an EMBL/GenBank/DDBJ whole genome shotgun (WGS) entry which is preliminary data.</text>
</comment>
<sequence>MEGAGRRGRVALALTVRRAVPGDVEALAEVHVRCWQETYRGMLSQEFLAAQSSGSRLPLWRHLLESAEPAEAWVASDGGTIVGFAGIRREPGASSHGFEPPSSGDLELWGLYLLASHQGLGLGRRLLEAALGGEAASLWVAAHNARAIGFYGHFGFAPDGAADVIPEWENLREIRMVRPEQAALR</sequence>
<proteinExistence type="predicted"/>
<dbReference type="EMBL" id="JAUSXB010000001">
    <property type="protein sequence ID" value="MDQ0675798.1"/>
    <property type="molecule type" value="Genomic_DNA"/>
</dbReference>
<dbReference type="RefSeq" id="WP_306638090.1">
    <property type="nucleotide sequence ID" value="NZ_JAUSXB010000001.1"/>
</dbReference>
<evidence type="ECO:0000313" key="4">
    <source>
        <dbReference type="EMBL" id="MDQ0675798.1"/>
    </source>
</evidence>
<evidence type="ECO:0000256" key="2">
    <source>
        <dbReference type="ARBA" id="ARBA00023315"/>
    </source>
</evidence>
<dbReference type="PANTHER" id="PTHR43877:SF1">
    <property type="entry name" value="ACETYLTRANSFERASE"/>
    <property type="match status" value="1"/>
</dbReference>
<evidence type="ECO:0000256" key="1">
    <source>
        <dbReference type="ARBA" id="ARBA00022679"/>
    </source>
</evidence>
<accession>A0ABU0PPC5</accession>
<organism evidence="4 5">
    <name type="scientific">Pseudarthrobacter siccitolerans</name>
    <dbReference type="NCBI Taxonomy" id="861266"/>
    <lineage>
        <taxon>Bacteria</taxon>
        <taxon>Bacillati</taxon>
        <taxon>Actinomycetota</taxon>
        <taxon>Actinomycetes</taxon>
        <taxon>Micrococcales</taxon>
        <taxon>Micrococcaceae</taxon>
        <taxon>Pseudarthrobacter</taxon>
    </lineage>
</organism>
<evidence type="ECO:0000259" key="3">
    <source>
        <dbReference type="PROSITE" id="PS51186"/>
    </source>
</evidence>
<dbReference type="Pfam" id="PF00583">
    <property type="entry name" value="Acetyltransf_1"/>
    <property type="match status" value="1"/>
</dbReference>
<dbReference type="Gene3D" id="3.40.630.30">
    <property type="match status" value="1"/>
</dbReference>
<dbReference type="Proteomes" id="UP001236806">
    <property type="component" value="Unassembled WGS sequence"/>
</dbReference>
<name>A0ABU0PPC5_9MICC</name>
<dbReference type="PROSITE" id="PS51186">
    <property type="entry name" value="GNAT"/>
    <property type="match status" value="1"/>
</dbReference>
<keyword evidence="1" id="KW-0808">Transferase</keyword>
<gene>
    <name evidence="4" type="ORF">QFZ36_003359</name>
</gene>
<evidence type="ECO:0000313" key="5">
    <source>
        <dbReference type="Proteomes" id="UP001236806"/>
    </source>
</evidence>
<dbReference type="CDD" id="cd04301">
    <property type="entry name" value="NAT_SF"/>
    <property type="match status" value="1"/>
</dbReference>
<keyword evidence="5" id="KW-1185">Reference proteome</keyword>
<reference evidence="4 5" key="1">
    <citation type="submission" date="2023-07" db="EMBL/GenBank/DDBJ databases">
        <title>Comparative genomics of wheat-associated soil bacteria to identify genetic determinants of phenazine resistance.</title>
        <authorList>
            <person name="Mouncey N."/>
        </authorList>
    </citation>
    <scope>NUCLEOTIDE SEQUENCE [LARGE SCALE GENOMIC DNA]</scope>
    <source>
        <strain evidence="4 5">W1I3</strain>
    </source>
</reference>
<dbReference type="SUPFAM" id="SSF55729">
    <property type="entry name" value="Acyl-CoA N-acyltransferases (Nat)"/>
    <property type="match status" value="1"/>
</dbReference>
<keyword evidence="2" id="KW-0012">Acyltransferase</keyword>
<dbReference type="PANTHER" id="PTHR43877">
    <property type="entry name" value="AMINOALKYLPHOSPHONATE N-ACETYLTRANSFERASE-RELATED-RELATED"/>
    <property type="match status" value="1"/>
</dbReference>